<name>A0ACC2XL09_9TREE</name>
<dbReference type="EMBL" id="JASBWV010000009">
    <property type="protein sequence ID" value="KAJ9124720.1"/>
    <property type="molecule type" value="Genomic_DNA"/>
</dbReference>
<accession>A0ACC2XL09</accession>
<reference evidence="1" key="1">
    <citation type="submission" date="2023-04" db="EMBL/GenBank/DDBJ databases">
        <title>Draft Genome sequencing of Naganishia species isolated from polar environments using Oxford Nanopore Technology.</title>
        <authorList>
            <person name="Leo P."/>
            <person name="Venkateswaran K."/>
        </authorList>
    </citation>
    <scope>NUCLEOTIDE SEQUENCE</scope>
    <source>
        <strain evidence="1">DBVPG 5303</strain>
    </source>
</reference>
<evidence type="ECO:0000313" key="1">
    <source>
        <dbReference type="EMBL" id="KAJ9124720.1"/>
    </source>
</evidence>
<gene>
    <name evidence="1" type="ORF">QFC24_003088</name>
</gene>
<keyword evidence="2" id="KW-1185">Reference proteome</keyword>
<dbReference type="Proteomes" id="UP001234202">
    <property type="component" value="Unassembled WGS sequence"/>
</dbReference>
<protein>
    <submittedName>
        <fullName evidence="1">Uncharacterized protein</fullName>
    </submittedName>
</protein>
<proteinExistence type="predicted"/>
<evidence type="ECO:0000313" key="2">
    <source>
        <dbReference type="Proteomes" id="UP001234202"/>
    </source>
</evidence>
<organism evidence="1 2">
    <name type="scientific">Naganishia onofrii</name>
    <dbReference type="NCBI Taxonomy" id="1851511"/>
    <lineage>
        <taxon>Eukaryota</taxon>
        <taxon>Fungi</taxon>
        <taxon>Dikarya</taxon>
        <taxon>Basidiomycota</taxon>
        <taxon>Agaricomycotina</taxon>
        <taxon>Tremellomycetes</taxon>
        <taxon>Filobasidiales</taxon>
        <taxon>Filobasidiaceae</taxon>
        <taxon>Naganishia</taxon>
    </lineage>
</organism>
<sequence length="285" mass="28689">MFFSTVAIAAFAGLAAAAPVKRGFGGRATYYATGLGACGQVSSDSDFIVALNTPQYGGGYPGPNCFKQIQISANGKTATATIMDQCPGCGYGDLDMSPSLFNHFADPSVGVFQMSWDFVGAAPAPAPEPTSTYVAPAPTSTYTPPAPTSTWVAPAPTSTWVAPTTTAEKETPSSTWVAPSSSSVPVEVKVESTSSAQPSSSSSVWSESSSSVAAVPTTSATSSVESTSATSTSSAPVPTITIDLGNGNLAELCEAVARMGKLVVVGASLANGTAVNIANTTLTLE</sequence>
<comment type="caution">
    <text evidence="1">The sequence shown here is derived from an EMBL/GenBank/DDBJ whole genome shotgun (WGS) entry which is preliminary data.</text>
</comment>